<protein>
    <recommendedName>
        <fullName evidence="3">Peptidase M20 dimerisation domain-containing protein</fullName>
    </recommendedName>
</protein>
<dbReference type="PANTHER" id="PTHR43808">
    <property type="entry name" value="ACETYLORNITHINE DEACETYLASE"/>
    <property type="match status" value="1"/>
</dbReference>
<dbReference type="GO" id="GO:0046872">
    <property type="term" value="F:metal ion binding"/>
    <property type="evidence" value="ECO:0007669"/>
    <property type="project" value="UniProtKB-KW"/>
</dbReference>
<keyword evidence="1" id="KW-0479">Metal-binding</keyword>
<evidence type="ECO:0000256" key="1">
    <source>
        <dbReference type="ARBA" id="ARBA00022723"/>
    </source>
</evidence>
<proteinExistence type="predicted"/>
<dbReference type="InterPro" id="IPR036264">
    <property type="entry name" value="Bact_exopeptidase_dim_dom"/>
</dbReference>
<evidence type="ECO:0000259" key="3">
    <source>
        <dbReference type="Pfam" id="PF07687"/>
    </source>
</evidence>
<dbReference type="SUPFAM" id="SSF53187">
    <property type="entry name" value="Zn-dependent exopeptidases"/>
    <property type="match status" value="1"/>
</dbReference>
<dbReference type="AlphaFoldDB" id="A0A2J9PKE0"/>
<dbReference type="PANTHER" id="PTHR43808:SF9">
    <property type="entry name" value="BLL0789 PROTEIN"/>
    <property type="match status" value="1"/>
</dbReference>
<sequence>MEIEALKDLIAGQESDMFAFLEKLVNTESGIDQISGVNQVGTIISQWCESIGMTTRTIPHDQAGDLLIAEYKTSENKDQKPIVLSGHMDTVFNADVTKNHHFRLLADKPGFAKGAGLMDMKGGLVIAMYVVKNLIEMGYQKHPLSLIFIPDEETLHRYSDTRQEMIGELQDAALMLNFEPTPTFDKIVVGRQGGMMLNVTVEGVQGHSGMEVEIGRSAVVELAQKVIALESLTDIPRKKLINCGIIKGGVSANTIPGSAKGNFSLRFPNQTIKEEIIADIERVIAEPYIADTTTKFEIESGVDAMVYTDKVDQLADHYSATADKMGYGPLAKVESQGASDASLASLVDIPVVDGLGIVGTGAHTLEEEADLTSLVPRIALSIQAILDL</sequence>
<gene>
    <name evidence="4" type="ORF">A6J77_000450</name>
</gene>
<dbReference type="Gene3D" id="3.30.70.360">
    <property type="match status" value="1"/>
</dbReference>
<dbReference type="GO" id="GO:0016787">
    <property type="term" value="F:hydrolase activity"/>
    <property type="evidence" value="ECO:0007669"/>
    <property type="project" value="UniProtKB-KW"/>
</dbReference>
<feature type="domain" description="Peptidase M20 dimerisation" evidence="3">
    <location>
        <begin position="189"/>
        <end position="290"/>
    </location>
</feature>
<evidence type="ECO:0000256" key="2">
    <source>
        <dbReference type="ARBA" id="ARBA00022801"/>
    </source>
</evidence>
<organism evidence="4 5">
    <name type="scientific">Aerococcus viridans</name>
    <dbReference type="NCBI Taxonomy" id="1377"/>
    <lineage>
        <taxon>Bacteria</taxon>
        <taxon>Bacillati</taxon>
        <taxon>Bacillota</taxon>
        <taxon>Bacilli</taxon>
        <taxon>Lactobacillales</taxon>
        <taxon>Aerococcaceae</taxon>
        <taxon>Aerococcus</taxon>
    </lineage>
</organism>
<dbReference type="EMBL" id="NBTM02000001">
    <property type="protein sequence ID" value="PNL90814.1"/>
    <property type="molecule type" value="Genomic_DNA"/>
</dbReference>
<dbReference type="SUPFAM" id="SSF55031">
    <property type="entry name" value="Bacterial exopeptidase dimerisation domain"/>
    <property type="match status" value="1"/>
</dbReference>
<dbReference type="InterPro" id="IPR050072">
    <property type="entry name" value="Peptidase_M20A"/>
</dbReference>
<dbReference type="InterPro" id="IPR002933">
    <property type="entry name" value="Peptidase_M20"/>
</dbReference>
<comment type="caution">
    <text evidence="4">The sequence shown here is derived from an EMBL/GenBank/DDBJ whole genome shotgun (WGS) entry which is preliminary data.</text>
</comment>
<evidence type="ECO:0000313" key="5">
    <source>
        <dbReference type="Proteomes" id="UP000192813"/>
    </source>
</evidence>
<dbReference type="Pfam" id="PF07687">
    <property type="entry name" value="M20_dimer"/>
    <property type="match status" value="1"/>
</dbReference>
<reference evidence="5" key="1">
    <citation type="submission" date="2017-12" db="EMBL/GenBank/DDBJ databases">
        <title>FDA dAtabase for Regulatory Grade micrObial Sequences (FDA-ARGOS): Supporting development and validation of Infectious Disease Dx tests.</title>
        <authorList>
            <person name="Hoffmann M."/>
            <person name="Allard M."/>
            <person name="Evans P."/>
            <person name="Brown E."/>
            <person name="Tallon L."/>
            <person name="Sadzewicz L."/>
            <person name="Sengamalay N."/>
            <person name="Ott S."/>
            <person name="Godinez A."/>
            <person name="Nagaraj S."/>
            <person name="Vavikolanu K."/>
            <person name="Aluvathingal J."/>
            <person name="Nadendla S."/>
            <person name="Sichtig H."/>
        </authorList>
    </citation>
    <scope>NUCLEOTIDE SEQUENCE [LARGE SCALE GENOMIC DNA]</scope>
    <source>
        <strain evidence="5">FDAARGOS_249</strain>
    </source>
</reference>
<accession>A0A2J9PKE0</accession>
<dbReference type="InterPro" id="IPR011650">
    <property type="entry name" value="Peptidase_M20_dimer"/>
</dbReference>
<dbReference type="Gene3D" id="3.40.630.10">
    <property type="entry name" value="Zn peptidases"/>
    <property type="match status" value="1"/>
</dbReference>
<dbReference type="Proteomes" id="UP000192813">
    <property type="component" value="Unassembled WGS sequence"/>
</dbReference>
<keyword evidence="2" id="KW-0378">Hydrolase</keyword>
<evidence type="ECO:0000313" key="4">
    <source>
        <dbReference type="EMBL" id="PNL90814.1"/>
    </source>
</evidence>
<dbReference type="RefSeq" id="WP_083067591.1">
    <property type="nucleotide sequence ID" value="NZ_NBTM02000001.1"/>
</dbReference>
<name>A0A2J9PKE0_9LACT</name>
<dbReference type="Pfam" id="PF01546">
    <property type="entry name" value="Peptidase_M20"/>
    <property type="match status" value="1"/>
</dbReference>